<dbReference type="GO" id="GO:0031176">
    <property type="term" value="F:endo-1,4-beta-xylanase activity"/>
    <property type="evidence" value="ECO:0007669"/>
    <property type="project" value="UniProtKB-EC"/>
</dbReference>
<comment type="catalytic activity">
    <reaction evidence="1 10">
        <text>Endohydrolysis of (1-&gt;4)-beta-D-xylosidic linkages in xylans.</text>
        <dbReference type="EC" id="3.2.1.8"/>
    </reaction>
</comment>
<dbReference type="AlphaFoldDB" id="A0A0S1MK45"/>
<reference evidence="12" key="1">
    <citation type="submission" date="2015-07" db="EMBL/GenBank/DDBJ databases">
        <title>Elucidating the P. pachyrhizi secretome and potential effectors.</title>
        <authorList>
            <person name="de Carvalho M.C.C.G."/>
            <person name="Nascimento L.C."/>
            <person name="Darben L.M."/>
            <person name="Polizel-Podanosqui A.M."/>
            <person name="Lopes-Caitar V.S."/>
            <person name="Rocha C.S."/>
            <person name="Qi M."/>
            <person name="Carazolle M."/>
            <person name="Kuwahara M.K."/>
            <person name="Pereira G.A.G."/>
            <person name="Abdelnoor R.V."/>
            <person name="Whitham S.A."/>
            <person name="Marcelino-Guimaraes F.C."/>
        </authorList>
    </citation>
    <scope>NUCLEOTIDE SEQUENCE</scope>
</reference>
<keyword evidence="5 10" id="KW-0378">Hydrolase</keyword>
<feature type="domain" description="GH10" evidence="11">
    <location>
        <begin position="27"/>
        <end position="338"/>
    </location>
</feature>
<dbReference type="Pfam" id="PF00331">
    <property type="entry name" value="Glyco_hydro_10"/>
    <property type="match status" value="1"/>
</dbReference>
<dbReference type="PANTHER" id="PTHR31490">
    <property type="entry name" value="GLYCOSYL HYDROLASE"/>
    <property type="match status" value="1"/>
</dbReference>
<sequence length="341" mass="39229">MRAFSQTNLFITVYLFSISRIFGFPYARRDGSVSKYVGTAVTSNSLGVEKPYDDAIKKYFTVLTPENEMKWESLKPDINGQYKFENLDKIFELNKSDNKKIRGHTFIWHRQYPKWLESLDKNSLLEETKKHVEVIMERYASRMTSMDVCNEIIGDDGSLRQNIWMQKIGEDYIAQVFKIAREASQKYNPQLKLYVNDYSIEGVNKKSNKLYDVAKKLKGLGLLDGVGFQSHFEVGGVPKDMKENMQRFADLGLDVAISELDVRMELKDKNDSSVKKQGEDFSEVFTTCKQLDKCVGVTVWGVSDKDSWVPQEFPGWGEALLFDESYKPKPTLDSVIDIMRA</sequence>
<evidence type="ECO:0000256" key="9">
    <source>
        <dbReference type="PROSITE-ProRule" id="PRU10061"/>
    </source>
</evidence>
<feature type="active site" description="Nucleophile" evidence="9">
    <location>
        <position position="259"/>
    </location>
</feature>
<evidence type="ECO:0000256" key="8">
    <source>
        <dbReference type="ARBA" id="ARBA00023326"/>
    </source>
</evidence>
<dbReference type="EC" id="3.2.1.8" evidence="10"/>
<proteinExistence type="evidence at transcript level"/>
<evidence type="ECO:0000313" key="12">
    <source>
        <dbReference type="EMBL" id="ALL41290.1"/>
    </source>
</evidence>
<keyword evidence="7 10" id="KW-0326">Glycosidase</keyword>
<evidence type="ECO:0000256" key="3">
    <source>
        <dbReference type="ARBA" id="ARBA00022651"/>
    </source>
</evidence>
<dbReference type="Gene3D" id="3.20.20.80">
    <property type="entry name" value="Glycosidases"/>
    <property type="match status" value="1"/>
</dbReference>
<dbReference type="InterPro" id="IPR044846">
    <property type="entry name" value="GH10"/>
</dbReference>
<name>A0A0S1MK45_PHAPC</name>
<evidence type="ECO:0000256" key="4">
    <source>
        <dbReference type="ARBA" id="ARBA00022729"/>
    </source>
</evidence>
<protein>
    <recommendedName>
        <fullName evidence="10">Beta-xylanase</fullName>
        <ecNumber evidence="10">3.2.1.8</ecNumber>
    </recommendedName>
</protein>
<dbReference type="PANTHER" id="PTHR31490:SF88">
    <property type="entry name" value="BETA-XYLANASE"/>
    <property type="match status" value="1"/>
</dbReference>
<dbReference type="PRINTS" id="PR00134">
    <property type="entry name" value="GLHYDRLASE10"/>
</dbReference>
<dbReference type="SMART" id="SM00633">
    <property type="entry name" value="Glyco_10"/>
    <property type="match status" value="1"/>
</dbReference>
<evidence type="ECO:0000256" key="2">
    <source>
        <dbReference type="ARBA" id="ARBA00007495"/>
    </source>
</evidence>
<dbReference type="SUPFAM" id="SSF51445">
    <property type="entry name" value="(Trans)glycosidases"/>
    <property type="match status" value="1"/>
</dbReference>
<evidence type="ECO:0000256" key="1">
    <source>
        <dbReference type="ARBA" id="ARBA00000681"/>
    </source>
</evidence>
<organism evidence="12">
    <name type="scientific">Phakopsora pachyrhizi</name>
    <name type="common">Asian soybean rust disease fungus</name>
    <dbReference type="NCBI Taxonomy" id="170000"/>
    <lineage>
        <taxon>Eukaryota</taxon>
        <taxon>Fungi</taxon>
        <taxon>Dikarya</taxon>
        <taxon>Basidiomycota</taxon>
        <taxon>Pucciniomycotina</taxon>
        <taxon>Pucciniomycetes</taxon>
        <taxon>Pucciniales</taxon>
        <taxon>Phakopsoraceae</taxon>
        <taxon>Phakopsora</taxon>
    </lineage>
</organism>
<dbReference type="EMBL" id="KT247201">
    <property type="protein sequence ID" value="ALL41290.1"/>
    <property type="molecule type" value="mRNA"/>
</dbReference>
<evidence type="ECO:0000259" key="11">
    <source>
        <dbReference type="PROSITE" id="PS51760"/>
    </source>
</evidence>
<keyword evidence="8 10" id="KW-0624">Polysaccharide degradation</keyword>
<dbReference type="GO" id="GO:0045493">
    <property type="term" value="P:xylan catabolic process"/>
    <property type="evidence" value="ECO:0007669"/>
    <property type="project" value="UniProtKB-KW"/>
</dbReference>
<dbReference type="InterPro" id="IPR017853">
    <property type="entry name" value="GH"/>
</dbReference>
<dbReference type="PROSITE" id="PS51760">
    <property type="entry name" value="GH10_2"/>
    <property type="match status" value="1"/>
</dbReference>
<accession>A0A0S1MK45</accession>
<evidence type="ECO:0000256" key="10">
    <source>
        <dbReference type="RuleBase" id="RU361174"/>
    </source>
</evidence>
<dbReference type="InterPro" id="IPR001000">
    <property type="entry name" value="GH10_dom"/>
</dbReference>
<keyword evidence="4" id="KW-0732">Signal</keyword>
<comment type="similarity">
    <text evidence="2 10">Belongs to the glycosyl hydrolase 10 (cellulase F) family.</text>
</comment>
<dbReference type="PROSITE" id="PS00591">
    <property type="entry name" value="GH10_1"/>
    <property type="match status" value="1"/>
</dbReference>
<evidence type="ECO:0000256" key="6">
    <source>
        <dbReference type="ARBA" id="ARBA00023277"/>
    </source>
</evidence>
<evidence type="ECO:0000256" key="5">
    <source>
        <dbReference type="ARBA" id="ARBA00022801"/>
    </source>
</evidence>
<keyword evidence="6 10" id="KW-0119">Carbohydrate metabolism</keyword>
<dbReference type="InterPro" id="IPR031158">
    <property type="entry name" value="GH10_AS"/>
</dbReference>
<evidence type="ECO:0000256" key="7">
    <source>
        <dbReference type="ARBA" id="ARBA00023295"/>
    </source>
</evidence>
<keyword evidence="3" id="KW-0858">Xylan degradation</keyword>